<gene>
    <name evidence="2" type="ORF">Enr13x_62920</name>
</gene>
<organism evidence="2 3">
    <name type="scientific">Stieleria neptunia</name>
    <dbReference type="NCBI Taxonomy" id="2527979"/>
    <lineage>
        <taxon>Bacteria</taxon>
        <taxon>Pseudomonadati</taxon>
        <taxon>Planctomycetota</taxon>
        <taxon>Planctomycetia</taxon>
        <taxon>Pirellulales</taxon>
        <taxon>Pirellulaceae</taxon>
        <taxon>Stieleria</taxon>
    </lineage>
</organism>
<keyword evidence="3" id="KW-1185">Reference proteome</keyword>
<dbReference type="SUPFAM" id="SSF55729">
    <property type="entry name" value="Acyl-CoA N-acyltransferases (Nat)"/>
    <property type="match status" value="1"/>
</dbReference>
<proteinExistence type="predicted"/>
<dbReference type="OrthoDB" id="9795206at2"/>
<accession>A0A518HZV9</accession>
<dbReference type="PANTHER" id="PTHR43792">
    <property type="entry name" value="GNAT FAMILY, PUTATIVE (AFU_ORTHOLOGUE AFUA_3G00765)-RELATED-RELATED"/>
    <property type="match status" value="1"/>
</dbReference>
<dbReference type="Proteomes" id="UP000319004">
    <property type="component" value="Chromosome"/>
</dbReference>
<feature type="domain" description="N-acetyltransferase" evidence="1">
    <location>
        <begin position="3"/>
        <end position="158"/>
    </location>
</feature>
<dbReference type="InterPro" id="IPR000182">
    <property type="entry name" value="GNAT_dom"/>
</dbReference>
<dbReference type="RefSeq" id="WP_145390519.1">
    <property type="nucleotide sequence ID" value="NZ_CP037423.1"/>
</dbReference>
<dbReference type="Gene3D" id="3.40.630.30">
    <property type="match status" value="1"/>
</dbReference>
<dbReference type="GO" id="GO:0016747">
    <property type="term" value="F:acyltransferase activity, transferring groups other than amino-acyl groups"/>
    <property type="evidence" value="ECO:0007669"/>
    <property type="project" value="InterPro"/>
</dbReference>
<dbReference type="InterPro" id="IPR051531">
    <property type="entry name" value="N-acetyltransferase"/>
</dbReference>
<protein>
    <recommendedName>
        <fullName evidence="1">N-acetyltransferase domain-containing protein</fullName>
    </recommendedName>
</protein>
<dbReference type="EMBL" id="CP037423">
    <property type="protein sequence ID" value="QDV46383.1"/>
    <property type="molecule type" value="Genomic_DNA"/>
</dbReference>
<sequence>MAITIKPTEIADIDAIFALRNDPDVLRHQYQPRKGETPASFEKKLAGQPNVLGISFRCTSIFDDGVLVGHVMQHFGPGAEGRRRSCDCGWNLAKSHWGQGVMPRALTQLFAQLFDEDPKLVVFASCFESNHRSRRVIEKLGFQPDRMHWMVWLTHLVRSHGRRIEQYRLDRLRYRRAVERMAPPNESQG</sequence>
<evidence type="ECO:0000313" key="3">
    <source>
        <dbReference type="Proteomes" id="UP000319004"/>
    </source>
</evidence>
<dbReference type="Pfam" id="PF13302">
    <property type="entry name" value="Acetyltransf_3"/>
    <property type="match status" value="1"/>
</dbReference>
<dbReference type="PROSITE" id="PS51186">
    <property type="entry name" value="GNAT"/>
    <property type="match status" value="1"/>
</dbReference>
<dbReference type="AlphaFoldDB" id="A0A518HZV9"/>
<evidence type="ECO:0000259" key="1">
    <source>
        <dbReference type="PROSITE" id="PS51186"/>
    </source>
</evidence>
<evidence type="ECO:0000313" key="2">
    <source>
        <dbReference type="EMBL" id="QDV46383.1"/>
    </source>
</evidence>
<name>A0A518HZV9_9BACT</name>
<reference evidence="2 3" key="1">
    <citation type="submission" date="2019-03" db="EMBL/GenBank/DDBJ databases">
        <title>Deep-cultivation of Planctomycetes and their phenomic and genomic characterization uncovers novel biology.</title>
        <authorList>
            <person name="Wiegand S."/>
            <person name="Jogler M."/>
            <person name="Boedeker C."/>
            <person name="Pinto D."/>
            <person name="Vollmers J."/>
            <person name="Rivas-Marin E."/>
            <person name="Kohn T."/>
            <person name="Peeters S.H."/>
            <person name="Heuer A."/>
            <person name="Rast P."/>
            <person name="Oberbeckmann S."/>
            <person name="Bunk B."/>
            <person name="Jeske O."/>
            <person name="Meyerdierks A."/>
            <person name="Storesund J.E."/>
            <person name="Kallscheuer N."/>
            <person name="Luecker S."/>
            <person name="Lage O.M."/>
            <person name="Pohl T."/>
            <person name="Merkel B.J."/>
            <person name="Hornburger P."/>
            <person name="Mueller R.-W."/>
            <person name="Bruemmer F."/>
            <person name="Labrenz M."/>
            <person name="Spormann A.M."/>
            <person name="Op den Camp H."/>
            <person name="Overmann J."/>
            <person name="Amann R."/>
            <person name="Jetten M.S.M."/>
            <person name="Mascher T."/>
            <person name="Medema M.H."/>
            <person name="Devos D.P."/>
            <person name="Kaster A.-K."/>
            <person name="Ovreas L."/>
            <person name="Rohde M."/>
            <person name="Galperin M.Y."/>
            <person name="Jogler C."/>
        </authorList>
    </citation>
    <scope>NUCLEOTIDE SEQUENCE [LARGE SCALE GENOMIC DNA]</scope>
    <source>
        <strain evidence="2 3">Enr13</strain>
    </source>
</reference>
<dbReference type="InterPro" id="IPR016181">
    <property type="entry name" value="Acyl_CoA_acyltransferase"/>
</dbReference>
<dbReference type="KEGG" id="snep:Enr13x_62920"/>